<dbReference type="EMBL" id="JAFHKS010000044">
    <property type="protein sequence ID" value="MBN3546834.1"/>
    <property type="molecule type" value="Genomic_DNA"/>
</dbReference>
<evidence type="ECO:0000313" key="3">
    <source>
        <dbReference type="Proteomes" id="UP001319060"/>
    </source>
</evidence>
<gene>
    <name evidence="2" type="ORF">JYA64_16120</name>
</gene>
<accession>A0ABS2ZHM8</accession>
<protein>
    <submittedName>
        <fullName evidence="2">VOC family protein</fullName>
    </submittedName>
</protein>
<dbReference type="SUPFAM" id="SSF54593">
    <property type="entry name" value="Glyoxalase/Bleomycin resistance protein/Dihydroxybiphenyl dioxygenase"/>
    <property type="match status" value="1"/>
</dbReference>
<dbReference type="Proteomes" id="UP001319060">
    <property type="component" value="Unassembled WGS sequence"/>
</dbReference>
<dbReference type="RefSeq" id="WP_188401127.1">
    <property type="nucleotide sequence ID" value="NZ_BMCE01000001.1"/>
</dbReference>
<proteinExistence type="predicted"/>
<sequence>MKIEHMAIWVKNLEVMKWFYVTYFNGTSNTKYYNPNKEFESYFLTFEGGARLEIMRQSGIDQLDSGNRIGWGHIAFSLGSRESVDLLTARLQHDGYQLVNGPRVTGDGYYESVIEDPEGNLIELTV</sequence>
<feature type="domain" description="VOC" evidence="1">
    <location>
        <begin position="2"/>
        <end position="126"/>
    </location>
</feature>
<evidence type="ECO:0000259" key="1">
    <source>
        <dbReference type="PROSITE" id="PS51819"/>
    </source>
</evidence>
<reference evidence="2 3" key="1">
    <citation type="submission" date="2021-01" db="EMBL/GenBank/DDBJ databases">
        <title>Genome Sequencing of Type Strains.</title>
        <authorList>
            <person name="Lemaire J.F."/>
            <person name="Inderbitzin P."/>
            <person name="Collins S.B."/>
            <person name="Wespe N."/>
            <person name="Knight-Connoni V."/>
        </authorList>
    </citation>
    <scope>NUCLEOTIDE SEQUENCE [LARGE SCALE GENOMIC DNA]</scope>
    <source>
        <strain evidence="2 3">DSM 14730</strain>
    </source>
</reference>
<dbReference type="InterPro" id="IPR037523">
    <property type="entry name" value="VOC_core"/>
</dbReference>
<comment type="caution">
    <text evidence="2">The sequence shown here is derived from an EMBL/GenBank/DDBJ whole genome shotgun (WGS) entry which is preliminary data.</text>
</comment>
<dbReference type="InterPro" id="IPR051332">
    <property type="entry name" value="Fosfomycin_Res_Enzymes"/>
</dbReference>
<evidence type="ECO:0000313" key="2">
    <source>
        <dbReference type="EMBL" id="MBN3546834.1"/>
    </source>
</evidence>
<name>A0ABS2ZHM8_9BACL</name>
<keyword evidence="3" id="KW-1185">Reference proteome</keyword>
<dbReference type="InterPro" id="IPR004360">
    <property type="entry name" value="Glyas_Fos-R_dOase_dom"/>
</dbReference>
<dbReference type="Gene3D" id="3.10.180.10">
    <property type="entry name" value="2,3-Dihydroxybiphenyl 1,2-Dioxygenase, domain 1"/>
    <property type="match status" value="1"/>
</dbReference>
<dbReference type="InterPro" id="IPR029068">
    <property type="entry name" value="Glyas_Bleomycin-R_OHBP_Dase"/>
</dbReference>
<dbReference type="PANTHER" id="PTHR36113">
    <property type="entry name" value="LYASE, PUTATIVE-RELATED-RELATED"/>
    <property type="match status" value="1"/>
</dbReference>
<dbReference type="Pfam" id="PF00903">
    <property type="entry name" value="Glyoxalase"/>
    <property type="match status" value="1"/>
</dbReference>
<organism evidence="2 3">
    <name type="scientific">Fictibacillus barbaricus</name>
    <dbReference type="NCBI Taxonomy" id="182136"/>
    <lineage>
        <taxon>Bacteria</taxon>
        <taxon>Bacillati</taxon>
        <taxon>Bacillota</taxon>
        <taxon>Bacilli</taxon>
        <taxon>Bacillales</taxon>
        <taxon>Fictibacillaceae</taxon>
        <taxon>Fictibacillus</taxon>
    </lineage>
</organism>
<dbReference type="PANTHER" id="PTHR36113:SF1">
    <property type="entry name" value="GLYOXALASE_BLEOMYCIN RESISTANCE PROTEIN_DIOXYGENASE"/>
    <property type="match status" value="1"/>
</dbReference>
<dbReference type="PROSITE" id="PS51819">
    <property type="entry name" value="VOC"/>
    <property type="match status" value="1"/>
</dbReference>